<proteinExistence type="predicted"/>
<dbReference type="Proteomes" id="UP000178198">
    <property type="component" value="Chromosome"/>
</dbReference>
<accession>A0A1D9P6V4</accession>
<dbReference type="OrthoDB" id="677920at2"/>
<dbReference type="Pfam" id="PF00403">
    <property type="entry name" value="HMA"/>
    <property type="match status" value="1"/>
</dbReference>
<dbReference type="SUPFAM" id="SSF55008">
    <property type="entry name" value="HMA, heavy metal-associated domain"/>
    <property type="match status" value="1"/>
</dbReference>
<dbReference type="RefSeq" id="WP_071183570.1">
    <property type="nucleotide sequence ID" value="NZ_CP017774.1"/>
</dbReference>
<name>A0A1D9P6V4_9FLAO</name>
<dbReference type="CDD" id="cd00371">
    <property type="entry name" value="HMA"/>
    <property type="match status" value="1"/>
</dbReference>
<protein>
    <recommendedName>
        <fullName evidence="1">HMA domain-containing protein</fullName>
    </recommendedName>
</protein>
<dbReference type="KEGG" id="fcm:BIW12_01940"/>
<gene>
    <name evidence="2" type="ORF">BIW12_01940</name>
</gene>
<dbReference type="InterPro" id="IPR036163">
    <property type="entry name" value="HMA_dom_sf"/>
</dbReference>
<feature type="domain" description="HMA" evidence="1">
    <location>
        <begin position="5"/>
        <end position="71"/>
    </location>
</feature>
<evidence type="ECO:0000259" key="1">
    <source>
        <dbReference type="PROSITE" id="PS50846"/>
    </source>
</evidence>
<sequence length="75" mass="8416">MENNHKTFQFKTNINCGGCIATVTPFLNKIEGLSDWEVDTTNKDKILTVKTNTISQQQIIEAVQKAGFKIESLNN</sequence>
<reference evidence="2 3" key="1">
    <citation type="submission" date="2016-10" db="EMBL/GenBank/DDBJ databases">
        <title>Complete Genome Sequence of Flavobacterium sp. PK15.</title>
        <authorList>
            <person name="Ekwe A."/>
            <person name="Kim S.B."/>
        </authorList>
    </citation>
    <scope>NUCLEOTIDE SEQUENCE [LARGE SCALE GENOMIC DNA]</scope>
    <source>
        <strain evidence="2 3">PK15</strain>
    </source>
</reference>
<dbReference type="Gene3D" id="3.30.70.100">
    <property type="match status" value="1"/>
</dbReference>
<dbReference type="InterPro" id="IPR006121">
    <property type="entry name" value="HMA_dom"/>
</dbReference>
<evidence type="ECO:0000313" key="3">
    <source>
        <dbReference type="Proteomes" id="UP000178198"/>
    </source>
</evidence>
<dbReference type="STRING" id="1306519.BIW12_01940"/>
<keyword evidence="3" id="KW-1185">Reference proteome</keyword>
<dbReference type="AlphaFoldDB" id="A0A1D9P6V4"/>
<organism evidence="2 3">
    <name type="scientific">Flavobacterium commune</name>
    <dbReference type="NCBI Taxonomy" id="1306519"/>
    <lineage>
        <taxon>Bacteria</taxon>
        <taxon>Pseudomonadati</taxon>
        <taxon>Bacteroidota</taxon>
        <taxon>Flavobacteriia</taxon>
        <taxon>Flavobacteriales</taxon>
        <taxon>Flavobacteriaceae</taxon>
        <taxon>Flavobacterium</taxon>
    </lineage>
</organism>
<dbReference type="EMBL" id="CP017774">
    <property type="protein sequence ID" value="AOZ98301.1"/>
    <property type="molecule type" value="Genomic_DNA"/>
</dbReference>
<dbReference type="GO" id="GO:0046872">
    <property type="term" value="F:metal ion binding"/>
    <property type="evidence" value="ECO:0007669"/>
    <property type="project" value="InterPro"/>
</dbReference>
<dbReference type="PROSITE" id="PS50846">
    <property type="entry name" value="HMA_2"/>
    <property type="match status" value="1"/>
</dbReference>
<evidence type="ECO:0000313" key="2">
    <source>
        <dbReference type="EMBL" id="AOZ98301.1"/>
    </source>
</evidence>